<dbReference type="Proteomes" id="UP000469724">
    <property type="component" value="Unassembled WGS sequence"/>
</dbReference>
<dbReference type="GO" id="GO:0005952">
    <property type="term" value="C:cAMP-dependent protein kinase complex"/>
    <property type="evidence" value="ECO:0007669"/>
    <property type="project" value="InterPro"/>
</dbReference>
<comment type="caution">
    <text evidence="2">The sequence shown here is derived from an EMBL/GenBank/DDBJ whole genome shotgun (WGS) entry which is preliminary data.</text>
</comment>
<dbReference type="InterPro" id="IPR018488">
    <property type="entry name" value="cNMP-bd_CS"/>
</dbReference>
<evidence type="ECO:0000313" key="2">
    <source>
        <dbReference type="EMBL" id="NDY57633.1"/>
    </source>
</evidence>
<dbReference type="SMART" id="SM00100">
    <property type="entry name" value="cNMP"/>
    <property type="match status" value="1"/>
</dbReference>
<dbReference type="InterPro" id="IPR000595">
    <property type="entry name" value="cNMP-bd_dom"/>
</dbReference>
<evidence type="ECO:0000313" key="3">
    <source>
        <dbReference type="Proteomes" id="UP000469724"/>
    </source>
</evidence>
<dbReference type="InterPro" id="IPR050503">
    <property type="entry name" value="cAMP-dep_PK_reg_su-like"/>
</dbReference>
<feature type="domain" description="Cyclic nucleotide-binding" evidence="1">
    <location>
        <begin position="28"/>
        <end position="119"/>
    </location>
</feature>
<evidence type="ECO:0000259" key="1">
    <source>
        <dbReference type="PROSITE" id="PS50042"/>
    </source>
</evidence>
<dbReference type="EMBL" id="JAAGRQ010000055">
    <property type="protein sequence ID" value="NDY57633.1"/>
    <property type="molecule type" value="Genomic_DNA"/>
</dbReference>
<dbReference type="Gene3D" id="2.60.120.10">
    <property type="entry name" value="Jelly Rolls"/>
    <property type="match status" value="1"/>
</dbReference>
<dbReference type="PROSITE" id="PS00889">
    <property type="entry name" value="CNMP_BINDING_2"/>
    <property type="match status" value="1"/>
</dbReference>
<dbReference type="InterPro" id="IPR014710">
    <property type="entry name" value="RmlC-like_jellyroll"/>
</dbReference>
<dbReference type="Pfam" id="PF00027">
    <property type="entry name" value="cNMP_binding"/>
    <property type="match status" value="1"/>
</dbReference>
<dbReference type="AlphaFoldDB" id="A0A7K3NP68"/>
<dbReference type="PANTHER" id="PTHR11635:SF152">
    <property type="entry name" value="CAMP-DEPENDENT PROTEIN KINASE TYPE I REGULATORY SUBUNIT-RELATED"/>
    <property type="match status" value="1"/>
</dbReference>
<sequence length="180" mass="20642">MTTQEHESSEPDDGDDLDLADIVREIPAFHGLDEQDITRLLDASEILQVASGETIIRENQSDRHLYFLIDGQVGIHKENVKLCELRRLGDFFGEISVIDSKCRSATVTAKRDCLLLRLDMDAVDMNDMQGQSHVLAVIYRAFSEVLADRLRRMNDELLYLRREVIRLHGRLRYDKEGGRA</sequence>
<reference evidence="2 3" key="1">
    <citation type="submission" date="2020-02" db="EMBL/GenBank/DDBJ databases">
        <title>Comparative genomics of sulfur disproportionating microorganisms.</title>
        <authorList>
            <person name="Ward L.M."/>
            <person name="Bertran E."/>
            <person name="Johnston D.T."/>
        </authorList>
    </citation>
    <scope>NUCLEOTIDE SEQUENCE [LARGE SCALE GENOMIC DNA]</scope>
    <source>
        <strain evidence="2 3">DSM 3696</strain>
    </source>
</reference>
<dbReference type="InterPro" id="IPR018490">
    <property type="entry name" value="cNMP-bd_dom_sf"/>
</dbReference>
<dbReference type="SUPFAM" id="SSF51206">
    <property type="entry name" value="cAMP-binding domain-like"/>
    <property type="match status" value="1"/>
</dbReference>
<dbReference type="GO" id="GO:0005829">
    <property type="term" value="C:cytosol"/>
    <property type="evidence" value="ECO:0007669"/>
    <property type="project" value="TreeGrafter"/>
</dbReference>
<dbReference type="PROSITE" id="PS50042">
    <property type="entry name" value="CNMP_BINDING_3"/>
    <property type="match status" value="1"/>
</dbReference>
<keyword evidence="3" id="KW-1185">Reference proteome</keyword>
<dbReference type="RefSeq" id="WP_163302718.1">
    <property type="nucleotide sequence ID" value="NZ_JAAGRQ010000055.1"/>
</dbReference>
<dbReference type="PANTHER" id="PTHR11635">
    <property type="entry name" value="CAMP-DEPENDENT PROTEIN KINASE REGULATORY CHAIN"/>
    <property type="match status" value="1"/>
</dbReference>
<proteinExistence type="predicted"/>
<gene>
    <name evidence="2" type="ORF">G3N56_12925</name>
</gene>
<accession>A0A7K3NP68</accession>
<name>A0A7K3NP68_9BACT</name>
<dbReference type="CDD" id="cd00038">
    <property type="entry name" value="CAP_ED"/>
    <property type="match status" value="1"/>
</dbReference>
<protein>
    <submittedName>
        <fullName evidence="2">Cyclic nucleotide-binding domain-containing protein</fullName>
    </submittedName>
</protein>
<organism evidence="2 3">
    <name type="scientific">Desulfolutivibrio sulfodismutans</name>
    <dbReference type="NCBI Taxonomy" id="63561"/>
    <lineage>
        <taxon>Bacteria</taxon>
        <taxon>Pseudomonadati</taxon>
        <taxon>Thermodesulfobacteriota</taxon>
        <taxon>Desulfovibrionia</taxon>
        <taxon>Desulfovibrionales</taxon>
        <taxon>Desulfovibrionaceae</taxon>
        <taxon>Desulfolutivibrio</taxon>
    </lineage>
</organism>